<evidence type="ECO:0000313" key="3">
    <source>
        <dbReference type="Proteomes" id="UP000729402"/>
    </source>
</evidence>
<keyword evidence="3" id="KW-1185">Reference proteome</keyword>
<proteinExistence type="predicted"/>
<reference evidence="2" key="2">
    <citation type="submission" date="2021-02" db="EMBL/GenBank/DDBJ databases">
        <authorList>
            <person name="Kimball J.A."/>
            <person name="Haas M.W."/>
            <person name="Macchietto M."/>
            <person name="Kono T."/>
            <person name="Duquette J."/>
            <person name="Shao M."/>
        </authorList>
    </citation>
    <scope>NUCLEOTIDE SEQUENCE</scope>
    <source>
        <tissue evidence="2">Fresh leaf tissue</tissue>
    </source>
</reference>
<comment type="caution">
    <text evidence="2">The sequence shown here is derived from an EMBL/GenBank/DDBJ whole genome shotgun (WGS) entry which is preliminary data.</text>
</comment>
<gene>
    <name evidence="2" type="ORF">GUJ93_ZPchr0010g7574</name>
</gene>
<organism evidence="2 3">
    <name type="scientific">Zizania palustris</name>
    <name type="common">Northern wild rice</name>
    <dbReference type="NCBI Taxonomy" id="103762"/>
    <lineage>
        <taxon>Eukaryota</taxon>
        <taxon>Viridiplantae</taxon>
        <taxon>Streptophyta</taxon>
        <taxon>Embryophyta</taxon>
        <taxon>Tracheophyta</taxon>
        <taxon>Spermatophyta</taxon>
        <taxon>Magnoliopsida</taxon>
        <taxon>Liliopsida</taxon>
        <taxon>Poales</taxon>
        <taxon>Poaceae</taxon>
        <taxon>BOP clade</taxon>
        <taxon>Oryzoideae</taxon>
        <taxon>Oryzeae</taxon>
        <taxon>Zizaniinae</taxon>
        <taxon>Zizania</taxon>
    </lineage>
</organism>
<dbReference type="AlphaFoldDB" id="A0A8J6BMT7"/>
<feature type="region of interest" description="Disordered" evidence="1">
    <location>
        <begin position="15"/>
        <end position="59"/>
    </location>
</feature>
<sequence>MNSYSLGAPSRFVAAAEGPKEGGWPWGGAREEQKGTVASGGGPCGSGGGDGARHREGRRRKMNSVRAIWALAKKASVWVGPNGISE</sequence>
<reference evidence="2" key="1">
    <citation type="journal article" date="2021" name="bioRxiv">
        <title>Whole Genome Assembly and Annotation of Northern Wild Rice, Zizania palustris L., Supports a Whole Genome Duplication in the Zizania Genus.</title>
        <authorList>
            <person name="Haas M."/>
            <person name="Kono T."/>
            <person name="Macchietto M."/>
            <person name="Millas R."/>
            <person name="McGilp L."/>
            <person name="Shao M."/>
            <person name="Duquette J."/>
            <person name="Hirsch C.N."/>
            <person name="Kimball J."/>
        </authorList>
    </citation>
    <scope>NUCLEOTIDE SEQUENCE</scope>
    <source>
        <tissue evidence="2">Fresh leaf tissue</tissue>
    </source>
</reference>
<feature type="compositionally biased region" description="Gly residues" evidence="1">
    <location>
        <begin position="38"/>
        <end position="50"/>
    </location>
</feature>
<name>A0A8J6BMT7_ZIZPA</name>
<evidence type="ECO:0000256" key="1">
    <source>
        <dbReference type="SAM" id="MobiDB-lite"/>
    </source>
</evidence>
<protein>
    <submittedName>
        <fullName evidence="2">Uncharacterized protein</fullName>
    </submittedName>
</protein>
<dbReference type="EMBL" id="JAAALK010000082">
    <property type="protein sequence ID" value="KAG8085453.1"/>
    <property type="molecule type" value="Genomic_DNA"/>
</dbReference>
<evidence type="ECO:0000313" key="2">
    <source>
        <dbReference type="EMBL" id="KAG8085453.1"/>
    </source>
</evidence>
<dbReference type="Proteomes" id="UP000729402">
    <property type="component" value="Unassembled WGS sequence"/>
</dbReference>
<accession>A0A8J6BMT7</accession>